<comment type="caution">
    <text evidence="1">The sequence shown here is derived from an EMBL/GenBank/DDBJ whole genome shotgun (WGS) entry which is preliminary data.</text>
</comment>
<evidence type="ECO:0000313" key="1">
    <source>
        <dbReference type="EMBL" id="GMG33082.1"/>
    </source>
</evidence>
<accession>A0AAN4YTY3</accession>
<protein>
    <submittedName>
        <fullName evidence="1">Unnamed protein product</fullName>
    </submittedName>
</protein>
<dbReference type="EMBL" id="BSYA01000111">
    <property type="protein sequence ID" value="GMG33082.1"/>
    <property type="molecule type" value="Genomic_DNA"/>
</dbReference>
<organism evidence="1 2">
    <name type="scientific">Aspergillus oryzae</name>
    <name type="common">Yellow koji mold</name>
    <dbReference type="NCBI Taxonomy" id="5062"/>
    <lineage>
        <taxon>Eukaryota</taxon>
        <taxon>Fungi</taxon>
        <taxon>Dikarya</taxon>
        <taxon>Ascomycota</taxon>
        <taxon>Pezizomycotina</taxon>
        <taxon>Eurotiomycetes</taxon>
        <taxon>Eurotiomycetidae</taxon>
        <taxon>Eurotiales</taxon>
        <taxon>Aspergillaceae</taxon>
        <taxon>Aspergillus</taxon>
        <taxon>Aspergillus subgen. Circumdati</taxon>
    </lineage>
</organism>
<dbReference type="Proteomes" id="UP001165205">
    <property type="component" value="Unassembled WGS sequence"/>
</dbReference>
<reference evidence="1" key="1">
    <citation type="submission" date="2023-04" db="EMBL/GenBank/DDBJ databases">
        <title>Aspergillus oryzae NBRC 4228.</title>
        <authorList>
            <person name="Ichikawa N."/>
            <person name="Sato H."/>
            <person name="Tonouchi N."/>
        </authorList>
    </citation>
    <scope>NUCLEOTIDE SEQUENCE</scope>
    <source>
        <strain evidence="1">NBRC 4228</strain>
    </source>
</reference>
<dbReference type="AlphaFoldDB" id="A0AAN4YTY3"/>
<name>A0AAN4YTY3_ASPOZ</name>
<proteinExistence type="predicted"/>
<evidence type="ECO:0000313" key="2">
    <source>
        <dbReference type="Proteomes" id="UP001165205"/>
    </source>
</evidence>
<sequence length="163" mass="18057">MIGSIPSVFLPPNMAPIVLGTRLKNAPHPKPFSTMNMDSTAVVLEKGQITSALSPASVSERIRLLIGPKTESDKKPASTRPTVEATFQMANMMTAIFCEWVTDRAKIGIKYGGTKRGKQASPVPTNKIRNSFSRKRYLESSQCQNLPMVRLYNGQFSPLWAWD</sequence>
<gene>
    <name evidence="1" type="ORF">Aory04_000867100</name>
</gene>